<evidence type="ECO:0000313" key="1">
    <source>
        <dbReference type="EMBL" id="MCC8428668.1"/>
    </source>
</evidence>
<accession>A0ABS8KRH2</accession>
<reference evidence="1 2" key="1">
    <citation type="submission" date="2021-11" db="EMBL/GenBank/DDBJ databases">
        <authorList>
            <person name="Lee D.-H."/>
            <person name="Kim S.-B."/>
        </authorList>
    </citation>
    <scope>NUCLEOTIDE SEQUENCE [LARGE SCALE GENOMIC DNA]</scope>
    <source>
        <strain evidence="1 2">KCTC 52223</strain>
    </source>
</reference>
<gene>
    <name evidence="1" type="ORF">LJ725_06820</name>
</gene>
<name>A0ABS8KRH2_9HYPH</name>
<dbReference type="EMBL" id="JAJISD010000002">
    <property type="protein sequence ID" value="MCC8428668.1"/>
    <property type="molecule type" value="Genomic_DNA"/>
</dbReference>
<proteinExistence type="predicted"/>
<keyword evidence="2" id="KW-1185">Reference proteome</keyword>
<sequence length="65" mass="7299">MSEPFIIEIWGEPAGIVLREGNAFRFHATARPFFELDGTQFTTPGHARLAAARLQRGSRRTSFAH</sequence>
<dbReference type="Proteomes" id="UP001198862">
    <property type="component" value="Unassembled WGS sequence"/>
</dbReference>
<dbReference type="RefSeq" id="WP_230549880.1">
    <property type="nucleotide sequence ID" value="NZ_JAJISD010000002.1"/>
</dbReference>
<protein>
    <submittedName>
        <fullName evidence="1">Uncharacterized protein</fullName>
    </submittedName>
</protein>
<comment type="caution">
    <text evidence="1">The sequence shown here is derived from an EMBL/GenBank/DDBJ whole genome shotgun (WGS) entry which is preliminary data.</text>
</comment>
<organism evidence="1 2">
    <name type="scientific">Reyranella aquatilis</name>
    <dbReference type="NCBI Taxonomy" id="2035356"/>
    <lineage>
        <taxon>Bacteria</taxon>
        <taxon>Pseudomonadati</taxon>
        <taxon>Pseudomonadota</taxon>
        <taxon>Alphaproteobacteria</taxon>
        <taxon>Hyphomicrobiales</taxon>
        <taxon>Reyranellaceae</taxon>
        <taxon>Reyranella</taxon>
    </lineage>
</organism>
<evidence type="ECO:0000313" key="2">
    <source>
        <dbReference type="Proteomes" id="UP001198862"/>
    </source>
</evidence>